<gene>
    <name evidence="1" type="ORF">UV89_C0023G0002</name>
</gene>
<organism evidence="1 2">
    <name type="scientific">candidate division WWE3 bacterium GW2011_GWB2_43_22</name>
    <dbReference type="NCBI Taxonomy" id="1619118"/>
    <lineage>
        <taxon>Bacteria</taxon>
        <taxon>Katanobacteria</taxon>
    </lineage>
</organism>
<reference evidence="1 2" key="1">
    <citation type="journal article" date="2015" name="Nature">
        <title>rRNA introns, odd ribosomes, and small enigmatic genomes across a large radiation of phyla.</title>
        <authorList>
            <person name="Brown C.T."/>
            <person name="Hug L.A."/>
            <person name="Thomas B.C."/>
            <person name="Sharon I."/>
            <person name="Castelle C.J."/>
            <person name="Singh A."/>
            <person name="Wilkins M.J."/>
            <person name="Williams K.H."/>
            <person name="Banfield J.F."/>
        </authorList>
    </citation>
    <scope>NUCLEOTIDE SEQUENCE [LARGE SCALE GENOMIC DNA]</scope>
</reference>
<sequence>MAGTSGIRSRGVPIPRFRDPEDTYYFHNRSFLRLEFYTLRLRVSDAFYRSVRCLLFSQRCITPQISGFFQITGCILRSTFLSVKSWDITAFLRSSGDVFDSFRVFRLVYVVFLYVLSDGKKEIFGALFPFYALWVCSGTHEHTFLCLFHILFCVFFDRSPNGSFPKIVVATRVHKKGSYNFCFYLTHKFLLATPQFLFCCKPRRGSEHVQDTWVVLQRSFFGE</sequence>
<proteinExistence type="predicted"/>
<comment type="caution">
    <text evidence="1">The sequence shown here is derived from an EMBL/GenBank/DDBJ whole genome shotgun (WGS) entry which is preliminary data.</text>
</comment>
<protein>
    <submittedName>
        <fullName evidence="1">Uncharacterized protein</fullName>
    </submittedName>
</protein>
<accession>A0A0G1GSF2</accession>
<dbReference type="EMBL" id="LCGF01000023">
    <property type="protein sequence ID" value="KKT10287.1"/>
    <property type="molecule type" value="Genomic_DNA"/>
</dbReference>
<dbReference type="AlphaFoldDB" id="A0A0G1GSF2"/>
<dbReference type="Proteomes" id="UP000033910">
    <property type="component" value="Unassembled WGS sequence"/>
</dbReference>
<evidence type="ECO:0000313" key="2">
    <source>
        <dbReference type="Proteomes" id="UP000033910"/>
    </source>
</evidence>
<name>A0A0G1GSF2_UNCKA</name>
<evidence type="ECO:0000313" key="1">
    <source>
        <dbReference type="EMBL" id="KKT10287.1"/>
    </source>
</evidence>